<dbReference type="RefSeq" id="WP_160823751.1">
    <property type="nucleotide sequence ID" value="NZ_JBHSXS010000002.1"/>
</dbReference>
<dbReference type="Pfam" id="PF13628">
    <property type="entry name" value="DUF4142"/>
    <property type="match status" value="1"/>
</dbReference>
<dbReference type="InterPro" id="IPR025419">
    <property type="entry name" value="DUF4142"/>
</dbReference>
<dbReference type="InterPro" id="IPR012347">
    <property type="entry name" value="Ferritin-like"/>
</dbReference>
<sequence>MKRTRILAVPLAVSAVAVAAAACGDSANQGQAAGTAPPHAPAAHAPTTHASVKPAESAGPVTDQDRTWMTETKQGNLAEISAGDLARREGVSQNVRSIGAMLVQDHSALDGKLGETARQVGVELPSQADQEQLHEADELRRSSGRQFDRDWIGAMVKAHRTAIDGTQREIANGSNPQVVALAKAAAPNLRKHLDMLQKAEGS</sequence>
<reference evidence="5" key="1">
    <citation type="journal article" date="2019" name="Int. J. Syst. Evol. Microbiol.">
        <title>The Global Catalogue of Microorganisms (GCM) 10K type strain sequencing project: providing services to taxonomists for standard genome sequencing and annotation.</title>
        <authorList>
            <consortium name="The Broad Institute Genomics Platform"/>
            <consortium name="The Broad Institute Genome Sequencing Center for Infectious Disease"/>
            <person name="Wu L."/>
            <person name="Ma J."/>
        </authorList>
    </citation>
    <scope>NUCLEOTIDE SEQUENCE [LARGE SCALE GENOMIC DNA]</scope>
    <source>
        <strain evidence="5">JCM 3369</strain>
    </source>
</reference>
<protein>
    <submittedName>
        <fullName evidence="4">DUF4142 domain-containing protein</fullName>
    </submittedName>
</protein>
<dbReference type="PANTHER" id="PTHR38593">
    <property type="entry name" value="BLR2558 PROTEIN"/>
    <property type="match status" value="1"/>
</dbReference>
<dbReference type="EMBL" id="JBHSXS010000002">
    <property type="protein sequence ID" value="MFC6879055.1"/>
    <property type="molecule type" value="Genomic_DNA"/>
</dbReference>
<comment type="caution">
    <text evidence="4">The sequence shown here is derived from an EMBL/GenBank/DDBJ whole genome shotgun (WGS) entry which is preliminary data.</text>
</comment>
<proteinExistence type="predicted"/>
<evidence type="ECO:0000256" key="2">
    <source>
        <dbReference type="SAM" id="SignalP"/>
    </source>
</evidence>
<keyword evidence="5" id="KW-1185">Reference proteome</keyword>
<feature type="compositionally biased region" description="Low complexity" evidence="1">
    <location>
        <begin position="32"/>
        <end position="50"/>
    </location>
</feature>
<dbReference type="Proteomes" id="UP001596380">
    <property type="component" value="Unassembled WGS sequence"/>
</dbReference>
<feature type="chain" id="PRO_5046007374" evidence="2">
    <location>
        <begin position="22"/>
        <end position="202"/>
    </location>
</feature>
<accession>A0ABW2CCY9</accession>
<evidence type="ECO:0000259" key="3">
    <source>
        <dbReference type="Pfam" id="PF13628"/>
    </source>
</evidence>
<dbReference type="PANTHER" id="PTHR38593:SF1">
    <property type="entry name" value="BLR2558 PROTEIN"/>
    <property type="match status" value="1"/>
</dbReference>
<name>A0ABW2CCY9_9ACTN</name>
<evidence type="ECO:0000256" key="1">
    <source>
        <dbReference type="SAM" id="MobiDB-lite"/>
    </source>
</evidence>
<evidence type="ECO:0000313" key="4">
    <source>
        <dbReference type="EMBL" id="MFC6879055.1"/>
    </source>
</evidence>
<keyword evidence="2" id="KW-0732">Signal</keyword>
<feature type="region of interest" description="Disordered" evidence="1">
    <location>
        <begin position="28"/>
        <end position="65"/>
    </location>
</feature>
<gene>
    <name evidence="4" type="ORF">ACFQKB_04675</name>
</gene>
<dbReference type="Gene3D" id="1.20.1260.10">
    <property type="match status" value="1"/>
</dbReference>
<dbReference type="PROSITE" id="PS51257">
    <property type="entry name" value="PROKAR_LIPOPROTEIN"/>
    <property type="match status" value="1"/>
</dbReference>
<organism evidence="4 5">
    <name type="scientific">Actinomadura yumaensis</name>
    <dbReference type="NCBI Taxonomy" id="111807"/>
    <lineage>
        <taxon>Bacteria</taxon>
        <taxon>Bacillati</taxon>
        <taxon>Actinomycetota</taxon>
        <taxon>Actinomycetes</taxon>
        <taxon>Streptosporangiales</taxon>
        <taxon>Thermomonosporaceae</taxon>
        <taxon>Actinomadura</taxon>
    </lineage>
</organism>
<evidence type="ECO:0000313" key="5">
    <source>
        <dbReference type="Proteomes" id="UP001596380"/>
    </source>
</evidence>
<feature type="domain" description="DUF4142" evidence="3">
    <location>
        <begin position="64"/>
        <end position="198"/>
    </location>
</feature>
<feature type="signal peptide" evidence="2">
    <location>
        <begin position="1"/>
        <end position="21"/>
    </location>
</feature>